<evidence type="ECO:0000313" key="3">
    <source>
        <dbReference type="Proteomes" id="UP000178380"/>
    </source>
</evidence>
<sequence length="265" mass="30660">MEEKQILVKNLNINYKLFKGEKPFDVAQDKTLLVLHGWGSSSQRWQQVAELLSQKNFLIIIPDLPGFGKSQEPTNAWSLDNYVEWVKEFSDTIPQLQDRFYLLGHSFGGAVASKFSIKYNQKIEKLFLISASCIREKNLKKSILRQFSKLSKILFFLPFYDTVRKAFYKFIVGDNDSDYLNVNGIMRQSFLKIISEDLSQKLYFIKNPTIIIWGDKDELTPLYQAKIINKKIINSKLIIIPGGKHALQISIPEILTEKILENLPH</sequence>
<dbReference type="PANTHER" id="PTHR43798">
    <property type="entry name" value="MONOACYLGLYCEROL LIPASE"/>
    <property type="match status" value="1"/>
</dbReference>
<dbReference type="PRINTS" id="PR00111">
    <property type="entry name" value="ABHYDROLASE"/>
</dbReference>
<reference evidence="2 3" key="1">
    <citation type="journal article" date="2016" name="Nat. Commun.">
        <title>Thousands of microbial genomes shed light on interconnected biogeochemical processes in an aquifer system.</title>
        <authorList>
            <person name="Anantharaman K."/>
            <person name="Brown C.T."/>
            <person name="Hug L.A."/>
            <person name="Sharon I."/>
            <person name="Castelle C.J."/>
            <person name="Probst A.J."/>
            <person name="Thomas B.C."/>
            <person name="Singh A."/>
            <person name="Wilkins M.J."/>
            <person name="Karaoz U."/>
            <person name="Brodie E.L."/>
            <person name="Williams K.H."/>
            <person name="Hubbard S.S."/>
            <person name="Banfield J.F."/>
        </authorList>
    </citation>
    <scope>NUCLEOTIDE SEQUENCE [LARGE SCALE GENOMIC DNA]</scope>
</reference>
<dbReference type="Pfam" id="PF00561">
    <property type="entry name" value="Abhydrolase_1"/>
    <property type="match status" value="2"/>
</dbReference>
<comment type="caution">
    <text evidence="2">The sequence shown here is derived from an EMBL/GenBank/DDBJ whole genome shotgun (WGS) entry which is preliminary data.</text>
</comment>
<dbReference type="Proteomes" id="UP000178380">
    <property type="component" value="Unassembled WGS sequence"/>
</dbReference>
<protein>
    <recommendedName>
        <fullName evidence="1">AB hydrolase-1 domain-containing protein</fullName>
    </recommendedName>
</protein>
<feature type="domain" description="AB hydrolase-1" evidence="1">
    <location>
        <begin position="175"/>
        <end position="249"/>
    </location>
</feature>
<dbReference type="InterPro" id="IPR050266">
    <property type="entry name" value="AB_hydrolase_sf"/>
</dbReference>
<dbReference type="InterPro" id="IPR000073">
    <property type="entry name" value="AB_hydrolase_1"/>
</dbReference>
<name>A0A1G2HU25_9BACT</name>
<evidence type="ECO:0000313" key="2">
    <source>
        <dbReference type="EMBL" id="OGZ66036.1"/>
    </source>
</evidence>
<feature type="domain" description="AB hydrolase-1" evidence="1">
    <location>
        <begin position="31"/>
        <end position="144"/>
    </location>
</feature>
<dbReference type="Gene3D" id="3.40.50.1820">
    <property type="entry name" value="alpha/beta hydrolase"/>
    <property type="match status" value="1"/>
</dbReference>
<dbReference type="SUPFAM" id="SSF53474">
    <property type="entry name" value="alpha/beta-Hydrolases"/>
    <property type="match status" value="1"/>
</dbReference>
<dbReference type="STRING" id="1802205.A3C58_00540"/>
<dbReference type="InterPro" id="IPR029058">
    <property type="entry name" value="AB_hydrolase_fold"/>
</dbReference>
<proteinExistence type="predicted"/>
<evidence type="ECO:0000259" key="1">
    <source>
        <dbReference type="Pfam" id="PF00561"/>
    </source>
</evidence>
<dbReference type="EMBL" id="MHOR01000036">
    <property type="protein sequence ID" value="OGZ66036.1"/>
    <property type="molecule type" value="Genomic_DNA"/>
</dbReference>
<accession>A0A1G2HU25</accession>
<dbReference type="AlphaFoldDB" id="A0A1G2HU25"/>
<gene>
    <name evidence="2" type="ORF">A3C58_00540</name>
</gene>
<organism evidence="2 3">
    <name type="scientific">Candidatus Staskawiczbacteria bacterium RIFCSPHIGHO2_02_FULL_34_10</name>
    <dbReference type="NCBI Taxonomy" id="1802205"/>
    <lineage>
        <taxon>Bacteria</taxon>
        <taxon>Candidatus Staskawicziibacteriota</taxon>
    </lineage>
</organism>